<name>A0A8J3F5T9_9ACTN</name>
<comment type="caution">
    <text evidence="3">The sequence shown here is derived from an EMBL/GenBank/DDBJ whole genome shotgun (WGS) entry which is preliminary data.</text>
</comment>
<dbReference type="GO" id="GO:0004222">
    <property type="term" value="F:metalloendopeptidase activity"/>
    <property type="evidence" value="ECO:0007669"/>
    <property type="project" value="TreeGrafter"/>
</dbReference>
<protein>
    <recommendedName>
        <fullName evidence="2">M23ase beta-sheet core domain-containing protein</fullName>
    </recommendedName>
</protein>
<dbReference type="InterPro" id="IPR016047">
    <property type="entry name" value="M23ase_b-sheet_dom"/>
</dbReference>
<dbReference type="RefSeq" id="WP_189168030.1">
    <property type="nucleotide sequence ID" value="NZ_BMQB01000001.1"/>
</dbReference>
<dbReference type="InterPro" id="IPR050570">
    <property type="entry name" value="Cell_wall_metabolism_enzyme"/>
</dbReference>
<dbReference type="Proteomes" id="UP000649739">
    <property type="component" value="Unassembled WGS sequence"/>
</dbReference>
<accession>A0A8J3F5T9</accession>
<dbReference type="SUPFAM" id="SSF51261">
    <property type="entry name" value="Duplicated hybrid motif"/>
    <property type="match status" value="1"/>
</dbReference>
<reference evidence="3" key="2">
    <citation type="submission" date="2020-09" db="EMBL/GenBank/DDBJ databases">
        <authorList>
            <person name="Sun Q."/>
            <person name="Ohkuma M."/>
        </authorList>
    </citation>
    <scope>NUCLEOTIDE SEQUENCE</scope>
    <source>
        <strain evidence="3">JCM 3090</strain>
    </source>
</reference>
<organism evidence="3 4">
    <name type="scientific">Pilimelia anulata</name>
    <dbReference type="NCBI Taxonomy" id="53371"/>
    <lineage>
        <taxon>Bacteria</taxon>
        <taxon>Bacillati</taxon>
        <taxon>Actinomycetota</taxon>
        <taxon>Actinomycetes</taxon>
        <taxon>Micromonosporales</taxon>
        <taxon>Micromonosporaceae</taxon>
        <taxon>Pilimelia</taxon>
    </lineage>
</organism>
<evidence type="ECO:0000259" key="2">
    <source>
        <dbReference type="Pfam" id="PF01551"/>
    </source>
</evidence>
<proteinExistence type="predicted"/>
<dbReference type="InterPro" id="IPR011055">
    <property type="entry name" value="Dup_hybrid_motif"/>
</dbReference>
<dbReference type="Pfam" id="PF01551">
    <property type="entry name" value="Peptidase_M23"/>
    <property type="match status" value="1"/>
</dbReference>
<reference evidence="3" key="1">
    <citation type="journal article" date="2014" name="Int. J. Syst. Evol. Microbiol.">
        <title>Complete genome sequence of Corynebacterium casei LMG S-19264T (=DSM 44701T), isolated from a smear-ripened cheese.</title>
        <authorList>
            <consortium name="US DOE Joint Genome Institute (JGI-PGF)"/>
            <person name="Walter F."/>
            <person name="Albersmeier A."/>
            <person name="Kalinowski J."/>
            <person name="Ruckert C."/>
        </authorList>
    </citation>
    <scope>NUCLEOTIDE SEQUENCE</scope>
    <source>
        <strain evidence="3">JCM 3090</strain>
    </source>
</reference>
<evidence type="ECO:0000313" key="4">
    <source>
        <dbReference type="Proteomes" id="UP000649739"/>
    </source>
</evidence>
<keyword evidence="4" id="KW-1185">Reference proteome</keyword>
<feature type="region of interest" description="Disordered" evidence="1">
    <location>
        <begin position="1"/>
        <end position="23"/>
    </location>
</feature>
<dbReference type="CDD" id="cd12797">
    <property type="entry name" value="M23_peptidase"/>
    <property type="match status" value="1"/>
</dbReference>
<feature type="domain" description="M23ase beta-sheet core" evidence="2">
    <location>
        <begin position="54"/>
        <end position="160"/>
    </location>
</feature>
<gene>
    <name evidence="3" type="ORF">GCM10010123_01410</name>
</gene>
<evidence type="ECO:0000313" key="3">
    <source>
        <dbReference type="EMBL" id="GGJ75160.1"/>
    </source>
</evidence>
<sequence>MSTTAQDQSEPTSDAAKSIGRDPATGGCPVINGWTAPVNAPVVSAFRGPGRPDHNGTDLGAARGTPIRAAAAGIVKVATCQTTPTSWGCNRDGSPSIGGCGWYVDIAHQGGIITRYCHMLTPPTVRAGQTVTAGQLLGIVGTSGNSSGPHLHFETHLDGDSSGSGAVDPVAFMRAQGIRLGGSYR</sequence>
<dbReference type="EMBL" id="BMQB01000001">
    <property type="protein sequence ID" value="GGJ75160.1"/>
    <property type="molecule type" value="Genomic_DNA"/>
</dbReference>
<dbReference type="Gene3D" id="2.70.70.10">
    <property type="entry name" value="Glucose Permease (Domain IIA)"/>
    <property type="match status" value="1"/>
</dbReference>
<dbReference type="PANTHER" id="PTHR21666">
    <property type="entry name" value="PEPTIDASE-RELATED"/>
    <property type="match status" value="1"/>
</dbReference>
<dbReference type="PANTHER" id="PTHR21666:SF270">
    <property type="entry name" value="MUREIN HYDROLASE ACTIVATOR ENVC"/>
    <property type="match status" value="1"/>
</dbReference>
<feature type="compositionally biased region" description="Polar residues" evidence="1">
    <location>
        <begin position="1"/>
        <end position="12"/>
    </location>
</feature>
<evidence type="ECO:0000256" key="1">
    <source>
        <dbReference type="SAM" id="MobiDB-lite"/>
    </source>
</evidence>
<dbReference type="AlphaFoldDB" id="A0A8J3F5T9"/>